<evidence type="ECO:0000313" key="3">
    <source>
        <dbReference type="EMBL" id="PRY14042.1"/>
    </source>
</evidence>
<dbReference type="EMBL" id="PVZF01000007">
    <property type="protein sequence ID" value="PRY14042.1"/>
    <property type="molecule type" value="Genomic_DNA"/>
</dbReference>
<gene>
    <name evidence="3" type="ORF">CLV37_107161</name>
</gene>
<evidence type="ECO:0000256" key="2">
    <source>
        <dbReference type="SAM" id="Phobius"/>
    </source>
</evidence>
<name>A0A2T0R2K9_9ACTN</name>
<keyword evidence="2" id="KW-1133">Transmembrane helix</keyword>
<accession>A0A2T0R2K9</accession>
<proteinExistence type="predicted"/>
<reference evidence="3 4" key="1">
    <citation type="submission" date="2018-03" db="EMBL/GenBank/DDBJ databases">
        <title>Genomic Encyclopedia of Archaeal and Bacterial Type Strains, Phase II (KMG-II): from individual species to whole genera.</title>
        <authorList>
            <person name="Goeker M."/>
        </authorList>
    </citation>
    <scope>NUCLEOTIDE SEQUENCE [LARGE SCALE GENOMIC DNA]</scope>
    <source>
        <strain evidence="3 4">DSM 19711</strain>
    </source>
</reference>
<comment type="caution">
    <text evidence="3">The sequence shown here is derived from an EMBL/GenBank/DDBJ whole genome shotgun (WGS) entry which is preliminary data.</text>
</comment>
<dbReference type="AlphaFoldDB" id="A0A2T0R2K9"/>
<evidence type="ECO:0000256" key="1">
    <source>
        <dbReference type="SAM" id="MobiDB-lite"/>
    </source>
</evidence>
<evidence type="ECO:0000313" key="4">
    <source>
        <dbReference type="Proteomes" id="UP000238083"/>
    </source>
</evidence>
<keyword evidence="4" id="KW-1185">Reference proteome</keyword>
<sequence length="59" mass="6018">MAQRATGPHPGRVVEVVIVLEVLVGALLVVGLLRSGRHAAALDETPGPDESAPRPGDGL</sequence>
<organism evidence="3 4">
    <name type="scientific">Kineococcus rhizosphaerae</name>
    <dbReference type="NCBI Taxonomy" id="559628"/>
    <lineage>
        <taxon>Bacteria</taxon>
        <taxon>Bacillati</taxon>
        <taxon>Actinomycetota</taxon>
        <taxon>Actinomycetes</taxon>
        <taxon>Kineosporiales</taxon>
        <taxon>Kineosporiaceae</taxon>
        <taxon>Kineococcus</taxon>
    </lineage>
</organism>
<feature type="transmembrane region" description="Helical" evidence="2">
    <location>
        <begin position="12"/>
        <end position="33"/>
    </location>
</feature>
<protein>
    <submittedName>
        <fullName evidence="3">Uncharacterized protein</fullName>
    </submittedName>
</protein>
<keyword evidence="2" id="KW-0472">Membrane</keyword>
<feature type="region of interest" description="Disordered" evidence="1">
    <location>
        <begin position="39"/>
        <end position="59"/>
    </location>
</feature>
<keyword evidence="2" id="KW-0812">Transmembrane</keyword>
<dbReference type="Proteomes" id="UP000238083">
    <property type="component" value="Unassembled WGS sequence"/>
</dbReference>